<dbReference type="EMBL" id="BA000002">
    <property type="protein sequence ID" value="BAF34757.1"/>
    <property type="molecule type" value="Genomic_DNA"/>
</dbReference>
<evidence type="ECO:0000313" key="3">
    <source>
        <dbReference type="Proteomes" id="UP000002518"/>
    </source>
</evidence>
<dbReference type="InterPro" id="IPR036388">
    <property type="entry name" value="WH-like_DNA-bd_sf"/>
</dbReference>
<dbReference type="AlphaFoldDB" id="Q05E44"/>
<dbReference type="EnsemblBacteria" id="BAF34757">
    <property type="protein sequence ID" value="BAF34757"/>
    <property type="gene ID" value="APE_0880b"/>
</dbReference>
<dbReference type="KEGG" id="ape:APE_0880b"/>
<accession>Q05E44</accession>
<dbReference type="Pfam" id="PF09339">
    <property type="entry name" value="HTH_IclR"/>
    <property type="match status" value="1"/>
</dbReference>
<protein>
    <recommendedName>
        <fullName evidence="1">HTH iclR-type domain-containing protein</fullName>
    </recommendedName>
</protein>
<dbReference type="STRING" id="272557.APE_0880b"/>
<dbReference type="InterPro" id="IPR036390">
    <property type="entry name" value="WH_DNA-bd_sf"/>
</dbReference>
<organism evidence="2 3">
    <name type="scientific">Aeropyrum pernix (strain ATCC 700893 / DSM 11879 / JCM 9820 / NBRC 100138 / K1)</name>
    <dbReference type="NCBI Taxonomy" id="272557"/>
    <lineage>
        <taxon>Archaea</taxon>
        <taxon>Thermoproteota</taxon>
        <taxon>Thermoprotei</taxon>
        <taxon>Desulfurococcales</taxon>
        <taxon>Desulfurococcaceae</taxon>
        <taxon>Aeropyrum</taxon>
    </lineage>
</organism>
<sequence>MLGGVRLITPAAQILLALARADSPLSYGEIVEITGLPPATVDLNVKKLLAEGLVERRGRRYVLTAAGRARVESLIAEVVGG</sequence>
<evidence type="ECO:0000313" key="2">
    <source>
        <dbReference type="EMBL" id="BAF34757.1"/>
    </source>
</evidence>
<dbReference type="GO" id="GO:0003700">
    <property type="term" value="F:DNA-binding transcription factor activity"/>
    <property type="evidence" value="ECO:0007669"/>
    <property type="project" value="InterPro"/>
</dbReference>
<evidence type="ECO:0000259" key="1">
    <source>
        <dbReference type="Pfam" id="PF09339"/>
    </source>
</evidence>
<name>Q05E44_AERPE</name>
<dbReference type="eggNOG" id="arCOG04362">
    <property type="taxonomic scope" value="Archaea"/>
</dbReference>
<dbReference type="InterPro" id="IPR011991">
    <property type="entry name" value="ArsR-like_HTH"/>
</dbReference>
<gene>
    <name evidence="2" type="ordered locus">APE_0880b</name>
</gene>
<feature type="domain" description="HTH iclR-type" evidence="1">
    <location>
        <begin position="11"/>
        <end position="57"/>
    </location>
</feature>
<dbReference type="Proteomes" id="UP000002518">
    <property type="component" value="Chromosome"/>
</dbReference>
<reference evidence="2 3" key="1">
    <citation type="journal article" date="1999" name="DNA Res.">
        <title>Complete genome sequence of an aerobic hyper-thermophilic crenarchaeon, Aeropyrum pernix K1.</title>
        <authorList>
            <person name="Kawarabayasi Y."/>
            <person name="Hino Y."/>
            <person name="Horikawa H."/>
            <person name="Yamazaki S."/>
            <person name="Haikawa Y."/>
            <person name="Jin-no K."/>
            <person name="Takahashi M."/>
            <person name="Sekine M."/>
            <person name="Baba S."/>
            <person name="Ankai A."/>
            <person name="Kosugi H."/>
            <person name="Hosoyama A."/>
            <person name="Fukui S."/>
            <person name="Nagai Y."/>
            <person name="Nishijima K."/>
            <person name="Nakazawa H."/>
            <person name="Takamiya M."/>
            <person name="Masuda S."/>
            <person name="Funahashi T."/>
            <person name="Tanaka T."/>
            <person name="Kudoh Y."/>
            <person name="Yamazaki J."/>
            <person name="Kushida N."/>
            <person name="Oguchi A."/>
            <person name="Aoki K."/>
            <person name="Kubota K."/>
            <person name="Nakamura Y."/>
            <person name="Nomura N."/>
            <person name="Sako Y."/>
            <person name="Kikuchi H."/>
        </authorList>
    </citation>
    <scope>NUCLEOTIDE SEQUENCE [LARGE SCALE GENOMIC DNA]</scope>
    <source>
        <strain evidence="3">ATCC 700893 / DSM 11879 / JCM 9820 / NBRC 100138 / K1</strain>
    </source>
</reference>
<dbReference type="InterPro" id="IPR005471">
    <property type="entry name" value="Tscrpt_reg_IclR_N"/>
</dbReference>
<dbReference type="SUPFAM" id="SSF46785">
    <property type="entry name" value="Winged helix' DNA-binding domain"/>
    <property type="match status" value="1"/>
</dbReference>
<proteinExistence type="predicted"/>
<dbReference type="Gene3D" id="1.10.10.10">
    <property type="entry name" value="Winged helix-like DNA-binding domain superfamily/Winged helix DNA-binding domain"/>
    <property type="match status" value="1"/>
</dbReference>
<keyword evidence="3" id="KW-1185">Reference proteome</keyword>
<dbReference type="CDD" id="cd00090">
    <property type="entry name" value="HTH_ARSR"/>
    <property type="match status" value="1"/>
</dbReference>